<dbReference type="AlphaFoldDB" id="A0A2T0TKV9"/>
<comment type="caution">
    <text evidence="2">The sequence shown here is derived from an EMBL/GenBank/DDBJ whole genome shotgun (WGS) entry which is preliminary data.</text>
</comment>
<protein>
    <submittedName>
        <fullName evidence="2">Uncharacterized protein</fullName>
    </submittedName>
</protein>
<gene>
    <name evidence="2" type="ORF">CLV43_101576</name>
</gene>
<feature type="compositionally biased region" description="Low complexity" evidence="1">
    <location>
        <begin position="11"/>
        <end position="21"/>
    </location>
</feature>
<keyword evidence="3" id="KW-1185">Reference proteome</keyword>
<name>A0A2T0TKV9_9PSEU</name>
<proteinExistence type="predicted"/>
<dbReference type="Proteomes" id="UP000239494">
    <property type="component" value="Unassembled WGS sequence"/>
</dbReference>
<dbReference type="RefSeq" id="WP_281262138.1">
    <property type="nucleotide sequence ID" value="NZ_PVTF01000001.1"/>
</dbReference>
<sequence>MNDDNRHQVRVLRVARASRSATGRSTGRGTSPKGRADATRSR</sequence>
<feature type="region of interest" description="Disordered" evidence="1">
    <location>
        <begin position="1"/>
        <end position="42"/>
    </location>
</feature>
<dbReference type="EMBL" id="PVTF01000001">
    <property type="protein sequence ID" value="PRY46303.1"/>
    <property type="molecule type" value="Genomic_DNA"/>
</dbReference>
<evidence type="ECO:0000313" key="3">
    <source>
        <dbReference type="Proteomes" id="UP000239494"/>
    </source>
</evidence>
<evidence type="ECO:0000256" key="1">
    <source>
        <dbReference type="SAM" id="MobiDB-lite"/>
    </source>
</evidence>
<evidence type="ECO:0000313" key="2">
    <source>
        <dbReference type="EMBL" id="PRY46303.1"/>
    </source>
</evidence>
<accession>A0A2T0TKV9</accession>
<organism evidence="2 3">
    <name type="scientific">Umezawaea tangerina</name>
    <dbReference type="NCBI Taxonomy" id="84725"/>
    <lineage>
        <taxon>Bacteria</taxon>
        <taxon>Bacillati</taxon>
        <taxon>Actinomycetota</taxon>
        <taxon>Actinomycetes</taxon>
        <taxon>Pseudonocardiales</taxon>
        <taxon>Pseudonocardiaceae</taxon>
        <taxon>Umezawaea</taxon>
    </lineage>
</organism>
<reference evidence="2 3" key="1">
    <citation type="submission" date="2018-03" db="EMBL/GenBank/DDBJ databases">
        <title>Genomic Encyclopedia of Archaeal and Bacterial Type Strains, Phase II (KMG-II): from individual species to whole genera.</title>
        <authorList>
            <person name="Goeker M."/>
        </authorList>
    </citation>
    <scope>NUCLEOTIDE SEQUENCE [LARGE SCALE GENOMIC DNA]</scope>
    <source>
        <strain evidence="2 3">DSM 44720</strain>
    </source>
</reference>